<evidence type="ECO:0000313" key="7">
    <source>
        <dbReference type="EMBL" id="CCW35917.1"/>
    </source>
</evidence>
<evidence type="ECO:0000256" key="2">
    <source>
        <dbReference type="ARBA" id="ARBA00022481"/>
    </source>
</evidence>
<dbReference type="Proteomes" id="UP000014227">
    <property type="component" value="Chromosome I"/>
</dbReference>
<organism evidence="7 8">
    <name type="scientific">Chthonomonas calidirosea (strain DSM 23976 / ICMP 18418 / T49)</name>
    <dbReference type="NCBI Taxonomy" id="1303518"/>
    <lineage>
        <taxon>Bacteria</taxon>
        <taxon>Bacillati</taxon>
        <taxon>Armatimonadota</taxon>
        <taxon>Chthonomonadia</taxon>
        <taxon>Chthonomonadales</taxon>
        <taxon>Chthonomonadaceae</taxon>
        <taxon>Chthonomonas</taxon>
    </lineage>
</organism>
<evidence type="ECO:0000313" key="8">
    <source>
        <dbReference type="Proteomes" id="UP000014227"/>
    </source>
</evidence>
<dbReference type="RefSeq" id="WP_016483440.1">
    <property type="nucleotide sequence ID" value="NC_021487.1"/>
</dbReference>
<dbReference type="PANTHER" id="PTHR30093:SF44">
    <property type="entry name" value="TYPE II SECRETION SYSTEM CORE PROTEIN G"/>
    <property type="match status" value="1"/>
</dbReference>
<proteinExistence type="predicted"/>
<keyword evidence="8" id="KW-1185">Reference proteome</keyword>
<evidence type="ECO:0000256" key="4">
    <source>
        <dbReference type="ARBA" id="ARBA00022989"/>
    </source>
</evidence>
<keyword evidence="3 6" id="KW-0812">Transmembrane</keyword>
<dbReference type="InterPro" id="IPR045584">
    <property type="entry name" value="Pilin-like"/>
</dbReference>
<dbReference type="KEGG" id="ccz:CCALI_02110"/>
<dbReference type="NCBIfam" id="TIGR02532">
    <property type="entry name" value="IV_pilin_GFxxxE"/>
    <property type="match status" value="1"/>
</dbReference>
<evidence type="ECO:0000256" key="5">
    <source>
        <dbReference type="ARBA" id="ARBA00023136"/>
    </source>
</evidence>
<accession>S0EZ25</accession>
<dbReference type="OrthoDB" id="793940at2"/>
<protein>
    <submittedName>
        <fullName evidence="7">Prepilin-type N-terminal cleavage/methylation domain</fullName>
    </submittedName>
</protein>
<gene>
    <name evidence="7" type="ORF">CCALI_02110</name>
</gene>
<sequence>MNRKNAFTLIELLVVIAIIAILAAILFPVFSQARDKARQTVDISNQKQILLAILAYTQDYDEMLPLGQVGPVHWDGNINSDAEGDGINDEIDPYIKAGVPWGPERKSSIWADPSDSYQRDDCDGAPGIGVGYDISYGFTRYDPDQPLLGFGVFGYRFESDGSDWSSLTLAGVPKPGSTIIMFPWWNPNNYSRFYATTRYNMGDLLVFPVYPKALSIGDVCGDGYNWLFSIGGHNGISDFGFLDGHVKAMPASRLWNVNPTTGLWNQQPPNMMAWSDQYNTN</sequence>
<keyword evidence="2" id="KW-0488">Methylation</keyword>
<dbReference type="EMBL" id="HF951689">
    <property type="protein sequence ID" value="CCW35917.1"/>
    <property type="molecule type" value="Genomic_DNA"/>
</dbReference>
<dbReference type="PANTHER" id="PTHR30093">
    <property type="entry name" value="GENERAL SECRETION PATHWAY PROTEIN G"/>
    <property type="match status" value="1"/>
</dbReference>
<dbReference type="STRING" id="454171.CP488_01980"/>
<dbReference type="PATRIC" id="fig|1303518.3.peg.2183"/>
<dbReference type="HOGENOM" id="CLU_041661_1_1_0"/>
<dbReference type="InParanoid" id="S0EZ25"/>
<name>S0EZ25_CHTCT</name>
<dbReference type="SUPFAM" id="SSF54523">
    <property type="entry name" value="Pili subunits"/>
    <property type="match status" value="1"/>
</dbReference>
<dbReference type="GO" id="GO:0016020">
    <property type="term" value="C:membrane"/>
    <property type="evidence" value="ECO:0007669"/>
    <property type="project" value="UniProtKB-SubCell"/>
</dbReference>
<reference evidence="8" key="1">
    <citation type="submission" date="2013-03" db="EMBL/GenBank/DDBJ databases">
        <title>Genome sequence of Chthonomonas calidirosea, the first sequenced genome from the Armatimonadetes phylum (formally candidate division OP10).</title>
        <authorList>
            <person name="Lee K.C.Y."/>
            <person name="Morgan X.C."/>
            <person name="Dunfield P.F."/>
            <person name="Tamas I."/>
            <person name="Houghton K.M."/>
            <person name="Vyssotski M."/>
            <person name="Ryan J.L.J."/>
            <person name="Lagutin K."/>
            <person name="McDonald I.R."/>
            <person name="Stott M.B."/>
        </authorList>
    </citation>
    <scope>NUCLEOTIDE SEQUENCE [LARGE SCALE GENOMIC DNA]</scope>
    <source>
        <strain evidence="8">DSM 23976 / ICMP 18418 / T49</strain>
    </source>
</reference>
<evidence type="ECO:0000256" key="1">
    <source>
        <dbReference type="ARBA" id="ARBA00004167"/>
    </source>
</evidence>
<dbReference type="InterPro" id="IPR012902">
    <property type="entry name" value="N_methyl_site"/>
</dbReference>
<dbReference type="Pfam" id="PF07963">
    <property type="entry name" value="N_methyl"/>
    <property type="match status" value="1"/>
</dbReference>
<evidence type="ECO:0000256" key="6">
    <source>
        <dbReference type="SAM" id="Phobius"/>
    </source>
</evidence>
<dbReference type="AlphaFoldDB" id="S0EZ25"/>
<dbReference type="eggNOG" id="COG2165">
    <property type="taxonomic scope" value="Bacteria"/>
</dbReference>
<feature type="transmembrane region" description="Helical" evidence="6">
    <location>
        <begin position="6"/>
        <end position="30"/>
    </location>
</feature>
<keyword evidence="5 6" id="KW-0472">Membrane</keyword>
<keyword evidence="4 6" id="KW-1133">Transmembrane helix</keyword>
<dbReference type="Gene3D" id="3.30.700.10">
    <property type="entry name" value="Glycoprotein, Type 4 Pilin"/>
    <property type="match status" value="1"/>
</dbReference>
<evidence type="ECO:0000256" key="3">
    <source>
        <dbReference type="ARBA" id="ARBA00022692"/>
    </source>
</evidence>
<comment type="subcellular location">
    <subcellularLocation>
        <location evidence="1">Membrane</location>
        <topology evidence="1">Single-pass membrane protein</topology>
    </subcellularLocation>
</comment>